<evidence type="ECO:0000313" key="5">
    <source>
        <dbReference type="Proteomes" id="UP000509443"/>
    </source>
</evidence>
<accession>A0ABX6QGC0</accession>
<name>A0ABX6QGC0_9HYPH</name>
<dbReference type="Gene3D" id="1.25.40.10">
    <property type="entry name" value="Tetratricopeptide repeat domain"/>
    <property type="match status" value="1"/>
</dbReference>
<keyword evidence="1" id="KW-0175">Coiled coil</keyword>
<evidence type="ECO:0008006" key="6">
    <source>
        <dbReference type="Google" id="ProtNLM"/>
    </source>
</evidence>
<dbReference type="EMBL" id="CP058235">
    <property type="protein sequence ID" value="QLC51895.1"/>
    <property type="molecule type" value="Genomic_DNA"/>
</dbReference>
<evidence type="ECO:0000313" key="4">
    <source>
        <dbReference type="EMBL" id="QLC51895.1"/>
    </source>
</evidence>
<feature type="signal peptide" evidence="3">
    <location>
        <begin position="1"/>
        <end position="29"/>
    </location>
</feature>
<dbReference type="PROSITE" id="PS51257">
    <property type="entry name" value="PROKAR_LIPOPROTEIN"/>
    <property type="match status" value="1"/>
</dbReference>
<reference evidence="4 5" key="1">
    <citation type="submission" date="2020-06" db="EMBL/GenBank/DDBJ databases">
        <title>Complete closed genome sequence of Bartonella alsatica CIP 105477.</title>
        <authorList>
            <person name="Thibau A."/>
            <person name="Schultze T.G."/>
            <person name="Kempf V.A.J."/>
        </authorList>
    </citation>
    <scope>NUCLEOTIDE SEQUENCE [LARGE SCALE GENOMIC DNA]</scope>
    <source>
        <strain evidence="4 5">CIP 105477</strain>
    </source>
</reference>
<keyword evidence="5" id="KW-1185">Reference proteome</keyword>
<feature type="chain" id="PRO_5047034305" description="Tol-pal system protein YbgF" evidence="3">
    <location>
        <begin position="30"/>
        <end position="571"/>
    </location>
</feature>
<feature type="region of interest" description="Disordered" evidence="2">
    <location>
        <begin position="113"/>
        <end position="153"/>
    </location>
</feature>
<sequence>MWICHKKTWKTTFCVAVFLACFVSPVQSAAGWVSQYFTHNSGSDVAEKASEAANKAASGASEKTSEAVNKAADVAEKASEAANKAASGVSEKASEAVNKAADVAEKASEAANKAASGVSKKASEAVNKAADVPEKASEAVNKAASGVSKKASEAVNKAADVAEKASEAANKAASGVSKKASEAVNKAADVAEKASEAANKAASGASKKASEAVNKAADVPEKASEAVNKAASGVSKKASEAVNKAADVAEKASEAANKAASGVSKKASEAVNKAADVAEKASMDLSFKGMTQSRKFILENQQALFKDYDLDKLLHNIRVVLEHNNLKNIQKQFHRLFDKKDSSVYSCVFENASLDEKPAVKKEVVEHSRKDGESDVANVENHDHKSRLQEIRDHLKKTGEYLKTMYKDAEKTEDRLQKADNLLEKTHKESDHVKPYQDNDFPLLSSKELYKKGYDFILSANYIDAEKAFCAFQQRYKKDPLSDDALFWLAEALLGQKRYHEAAQVYLAAWYADKERLYTSEILLKLARSMVALEQNKEACTFFAKKSKHSKTLESVFCKSFKRSGIVRGVR</sequence>
<gene>
    <name evidence="4" type="ORF">HWV54_03095</name>
</gene>
<feature type="coiled-coil region" evidence="1">
    <location>
        <begin position="402"/>
        <end position="429"/>
    </location>
</feature>
<evidence type="ECO:0000256" key="1">
    <source>
        <dbReference type="SAM" id="Coils"/>
    </source>
</evidence>
<dbReference type="RefSeq" id="WP_176953558.1">
    <property type="nucleotide sequence ID" value="NZ_CACVBB010000001.1"/>
</dbReference>
<evidence type="ECO:0000256" key="3">
    <source>
        <dbReference type="SAM" id="SignalP"/>
    </source>
</evidence>
<dbReference type="PANTHER" id="PTHR47372">
    <property type="entry name" value="DAUER UP-REGULATED-RELATED"/>
    <property type="match status" value="1"/>
</dbReference>
<dbReference type="PANTHER" id="PTHR47372:SF11">
    <property type="entry name" value="RE19971P"/>
    <property type="match status" value="1"/>
</dbReference>
<keyword evidence="3" id="KW-0732">Signal</keyword>
<dbReference type="SUPFAM" id="SSF48452">
    <property type="entry name" value="TPR-like"/>
    <property type="match status" value="1"/>
</dbReference>
<organism evidence="4 5">
    <name type="scientific">Bartonella alsatica</name>
    <dbReference type="NCBI Taxonomy" id="52764"/>
    <lineage>
        <taxon>Bacteria</taxon>
        <taxon>Pseudomonadati</taxon>
        <taxon>Pseudomonadota</taxon>
        <taxon>Alphaproteobacteria</taxon>
        <taxon>Hyphomicrobiales</taxon>
        <taxon>Bartonellaceae</taxon>
        <taxon>Bartonella</taxon>
    </lineage>
</organism>
<dbReference type="InterPro" id="IPR011990">
    <property type="entry name" value="TPR-like_helical_dom_sf"/>
</dbReference>
<proteinExistence type="predicted"/>
<protein>
    <recommendedName>
        <fullName evidence="6">Tol-pal system protein YbgF</fullName>
    </recommendedName>
</protein>
<feature type="region of interest" description="Disordered" evidence="2">
    <location>
        <begin position="200"/>
        <end position="238"/>
    </location>
</feature>
<evidence type="ECO:0000256" key="2">
    <source>
        <dbReference type="SAM" id="MobiDB-lite"/>
    </source>
</evidence>
<dbReference type="Proteomes" id="UP000509443">
    <property type="component" value="Chromosome"/>
</dbReference>